<evidence type="ECO:0000259" key="4">
    <source>
        <dbReference type="SMART" id="SM00967"/>
    </source>
</evidence>
<dbReference type="GO" id="GO:0003723">
    <property type="term" value="F:RNA binding"/>
    <property type="evidence" value="ECO:0007669"/>
    <property type="project" value="InterPro"/>
</dbReference>
<dbReference type="InterPro" id="IPR013123">
    <property type="entry name" value="SpoU_subst-bd"/>
</dbReference>
<dbReference type="SUPFAM" id="SSF75217">
    <property type="entry name" value="alpha/beta knot"/>
    <property type="match status" value="1"/>
</dbReference>
<dbReference type="NCBIfam" id="TIGR00186">
    <property type="entry name" value="rRNA_methyl_3"/>
    <property type="match status" value="1"/>
</dbReference>
<evidence type="ECO:0000256" key="1">
    <source>
        <dbReference type="ARBA" id="ARBA00007228"/>
    </source>
</evidence>
<dbReference type="PANTHER" id="PTHR46429:SF1">
    <property type="entry name" value="23S RRNA (GUANOSINE-2'-O-)-METHYLTRANSFERASE RLMB"/>
    <property type="match status" value="1"/>
</dbReference>
<keyword evidence="3 5" id="KW-0808">Transferase</keyword>
<dbReference type="InterPro" id="IPR004441">
    <property type="entry name" value="rRNA_MeTrfase_TrmH"/>
</dbReference>
<dbReference type="Pfam" id="PF00588">
    <property type="entry name" value="SpoU_methylase"/>
    <property type="match status" value="1"/>
</dbReference>
<dbReference type="GO" id="GO:0032259">
    <property type="term" value="P:methylation"/>
    <property type="evidence" value="ECO:0007669"/>
    <property type="project" value="UniProtKB-KW"/>
</dbReference>
<dbReference type="InterPro" id="IPR001537">
    <property type="entry name" value="SpoU_MeTrfase"/>
</dbReference>
<evidence type="ECO:0000313" key="6">
    <source>
        <dbReference type="Proteomes" id="UP000229681"/>
    </source>
</evidence>
<dbReference type="InterPro" id="IPR029064">
    <property type="entry name" value="Ribosomal_eL30-like_sf"/>
</dbReference>
<accession>A0A2M8PBQ7</accession>
<name>A0A2M8PBQ7_9CHLR</name>
<dbReference type="GO" id="GO:0005829">
    <property type="term" value="C:cytosol"/>
    <property type="evidence" value="ECO:0007669"/>
    <property type="project" value="TreeGrafter"/>
</dbReference>
<dbReference type="Pfam" id="PF08032">
    <property type="entry name" value="SpoU_sub_bind"/>
    <property type="match status" value="1"/>
</dbReference>
<feature type="domain" description="RNA 2-O ribose methyltransferase substrate binding" evidence="4">
    <location>
        <begin position="4"/>
        <end position="81"/>
    </location>
</feature>
<dbReference type="PANTHER" id="PTHR46429">
    <property type="entry name" value="23S RRNA (GUANOSINE-2'-O-)-METHYLTRANSFERASE RLMB"/>
    <property type="match status" value="1"/>
</dbReference>
<dbReference type="GO" id="GO:0006396">
    <property type="term" value="P:RNA processing"/>
    <property type="evidence" value="ECO:0007669"/>
    <property type="project" value="InterPro"/>
</dbReference>
<proteinExistence type="inferred from homology"/>
<reference evidence="5 6" key="1">
    <citation type="submission" date="2017-11" db="EMBL/GenBank/DDBJ databases">
        <title>Evolution of Phototrophy in the Chloroflexi Phylum Driven by Horizontal Gene Transfer.</title>
        <authorList>
            <person name="Ward L.M."/>
            <person name="Hemp J."/>
            <person name="Shih P.M."/>
            <person name="Mcglynn S.E."/>
            <person name="Fischer W."/>
        </authorList>
    </citation>
    <scope>NUCLEOTIDE SEQUENCE [LARGE SCALE GENOMIC DNA]</scope>
    <source>
        <strain evidence="5">JP3_13</strain>
    </source>
</reference>
<dbReference type="SUPFAM" id="SSF55315">
    <property type="entry name" value="L30e-like"/>
    <property type="match status" value="1"/>
</dbReference>
<dbReference type="Proteomes" id="UP000229681">
    <property type="component" value="Unassembled WGS sequence"/>
</dbReference>
<dbReference type="CDD" id="cd18103">
    <property type="entry name" value="SpoU-like_RlmB"/>
    <property type="match status" value="1"/>
</dbReference>
<dbReference type="InterPro" id="IPR029028">
    <property type="entry name" value="Alpha/beta_knot_MTases"/>
</dbReference>
<protein>
    <submittedName>
        <fullName evidence="5">23S rRNA (Guanosine(2251)-2'-O)-methyltransferase RlmB</fullName>
    </submittedName>
</protein>
<gene>
    <name evidence="5" type="ORF">CUN49_12890</name>
</gene>
<evidence type="ECO:0000256" key="3">
    <source>
        <dbReference type="ARBA" id="ARBA00022679"/>
    </source>
</evidence>
<dbReference type="Gene3D" id="3.40.1280.10">
    <property type="match status" value="1"/>
</dbReference>
<dbReference type="EMBL" id="PGTM01000230">
    <property type="protein sequence ID" value="PJF34981.1"/>
    <property type="molecule type" value="Genomic_DNA"/>
</dbReference>
<dbReference type="GO" id="GO:0008173">
    <property type="term" value="F:RNA methyltransferase activity"/>
    <property type="evidence" value="ECO:0007669"/>
    <property type="project" value="InterPro"/>
</dbReference>
<evidence type="ECO:0000256" key="2">
    <source>
        <dbReference type="ARBA" id="ARBA00022603"/>
    </source>
</evidence>
<dbReference type="FunFam" id="3.40.1280.10:FF:000008">
    <property type="entry name" value="Group 3 RNA methyltransferase TrmH"/>
    <property type="match status" value="1"/>
</dbReference>
<dbReference type="AlphaFoldDB" id="A0A2M8PBQ7"/>
<comment type="similarity">
    <text evidence="1">Belongs to the class IV-like SAM-binding methyltransferase superfamily. RNA methyltransferase TrmH family.</text>
</comment>
<dbReference type="SMART" id="SM00967">
    <property type="entry name" value="SpoU_sub_bind"/>
    <property type="match status" value="1"/>
</dbReference>
<keyword evidence="2 5" id="KW-0489">Methyltransferase</keyword>
<comment type="caution">
    <text evidence="5">The sequence shown here is derived from an EMBL/GenBank/DDBJ whole genome shotgun (WGS) entry which is preliminary data.</text>
</comment>
<dbReference type="InterPro" id="IPR029026">
    <property type="entry name" value="tRNA_m1G_MTases_N"/>
</dbReference>
<dbReference type="Gene3D" id="3.30.1330.30">
    <property type="match status" value="1"/>
</dbReference>
<sequence>MAEVIFGRWAVLETLRAARRSLQQLILAEGVEERGVINDILAMAEERGLPIKRIPRRMMDDLARGGNHQGVVLRVGEYQYAELEQIFQLAEAKGEKPFVLLLDLLQDPQNVGTLLRTADAVGVHGVVLQDRRGVGITPAVVNASSGATEHLNIVQVTNLVQTMKRLKEQGLWLAGLDVAPNILPIDRADLNIALGLVLGSEGEGMRRLVRDTCDLLLTLPMRGHVESLNVATAGAVALYAAWQARGWQGWAHADRAR</sequence>
<organism evidence="5 6">
    <name type="scientific">Candidatus Thermofonsia Clade 1 bacterium</name>
    <dbReference type="NCBI Taxonomy" id="2364210"/>
    <lineage>
        <taxon>Bacteria</taxon>
        <taxon>Bacillati</taxon>
        <taxon>Chloroflexota</taxon>
        <taxon>Candidatus Thermofontia</taxon>
        <taxon>Candidatus Thermofonsia Clade 1</taxon>
    </lineage>
</organism>
<evidence type="ECO:0000313" key="5">
    <source>
        <dbReference type="EMBL" id="PJF34981.1"/>
    </source>
</evidence>